<feature type="binding site" evidence="13">
    <location>
        <begin position="38"/>
        <end position="45"/>
    </location>
    <ligand>
        <name>ATP</name>
        <dbReference type="ChEBI" id="CHEBI:30616"/>
    </ligand>
</feature>
<dbReference type="SUPFAM" id="SSF46600">
    <property type="entry name" value="C-terminal UvrC-binding domain of UvrB"/>
    <property type="match status" value="1"/>
</dbReference>
<dbReference type="InterPro" id="IPR024759">
    <property type="entry name" value="UvrB_YAD/RRR_dom"/>
</dbReference>
<dbReference type="InterPro" id="IPR001943">
    <property type="entry name" value="UVR_dom"/>
</dbReference>
<evidence type="ECO:0000256" key="13">
    <source>
        <dbReference type="HAMAP-Rule" id="MF_00204"/>
    </source>
</evidence>
<dbReference type="HAMAP" id="MF_00204">
    <property type="entry name" value="UvrB"/>
    <property type="match status" value="1"/>
</dbReference>
<dbReference type="GO" id="GO:0009380">
    <property type="term" value="C:excinuclease repair complex"/>
    <property type="evidence" value="ECO:0007669"/>
    <property type="project" value="InterPro"/>
</dbReference>
<dbReference type="Pfam" id="PF04851">
    <property type="entry name" value="ResIII"/>
    <property type="match status" value="1"/>
</dbReference>
<keyword evidence="3 13" id="KW-0963">Cytoplasm</keyword>
<accession>A0A0U4W6K1</accession>
<dbReference type="SMART" id="SM00490">
    <property type="entry name" value="HELICc"/>
    <property type="match status" value="1"/>
</dbReference>
<proteinExistence type="inferred from homology"/>
<keyword evidence="10 13" id="KW-0742">SOS response</keyword>
<sequence length="669" mass="75776">MSAFQLSTRYTPAGDQPEAIRQMVEGLEAGLSHQTLLGVTGSGKTFSIANVIAQVQRPTMVLAPNKTLAAQLYGEFKAFFPNNSVEYFVSYYDYYQPEAYVPSSDTFIEKDSSINDHIEQMRLSATKALLERKDAIIVASVSSIYGLGSPEAYLKMVLHLDRGDRIDQRTILRRLAELQYSRNDMEFARATFRVRGDVIDIFPAESDLEAVRIELFDDEVESLSAFDPLTGEVIRKLPRFTFYPKTHYATPRETLLGAIENIKLELADRLEWLRSQNRLLEAQRLEQRTRFDLEMILELGYCNGIENYSRYLSGRGPGEPPPTLYDYLPSNALLVIDESHVTVPQIGAMFKGDRSRKETLVEYGFRLPSALDNRPLKFEEWEAGAPQTIFVSATPGPYEEEHAGRVIEQVVRPTGLVDPIIEIRPATTQVDDLLSEIRLRVAQEERVLCTTLTKRMAEDLTDYLADHDVRVRYLHSDIDTVERVEIIRDLRLGTFDVLVGINLLREGLDMPEVSLVAVLDADKEGFLRSERSLIQTIGRAARNLNGKAILYADNMTGSMQRAIDETERRRNRQLAFNEEHGIVPQGIKKDIRDIMEGAAAPGGKGKRRVAKAAEDKGEYAAELRSPSEIGKRIRQLEEKMLQLARDLQFESAAQLRDEIQALRERLVQV</sequence>
<evidence type="ECO:0000256" key="9">
    <source>
        <dbReference type="ARBA" id="ARBA00023204"/>
    </source>
</evidence>
<keyword evidence="8 13" id="KW-0267">Excision nuclease</keyword>
<evidence type="ECO:0000256" key="3">
    <source>
        <dbReference type="ARBA" id="ARBA00022490"/>
    </source>
</evidence>
<comment type="subunit">
    <text evidence="11 13 14">Forms a heterotetramer with UvrA during the search for lesions. Interacts with UvrC in an incision complex.</text>
</comment>
<evidence type="ECO:0000259" key="18">
    <source>
        <dbReference type="PROSITE" id="PS51194"/>
    </source>
</evidence>
<evidence type="ECO:0000256" key="14">
    <source>
        <dbReference type="RuleBase" id="RU003587"/>
    </source>
</evidence>
<dbReference type="AlphaFoldDB" id="A0A0U4W6K1"/>
<dbReference type="NCBIfam" id="TIGR00631">
    <property type="entry name" value="uvrb"/>
    <property type="match status" value="1"/>
</dbReference>
<evidence type="ECO:0000256" key="15">
    <source>
        <dbReference type="SAM" id="Coils"/>
    </source>
</evidence>
<evidence type="ECO:0000256" key="1">
    <source>
        <dbReference type="ARBA" id="ARBA00004496"/>
    </source>
</evidence>
<dbReference type="Gene3D" id="3.40.50.300">
    <property type="entry name" value="P-loop containing nucleotide triphosphate hydrolases"/>
    <property type="match status" value="3"/>
</dbReference>
<dbReference type="PANTHER" id="PTHR24029:SF0">
    <property type="entry name" value="UVRABC SYSTEM PROTEIN B"/>
    <property type="match status" value="1"/>
</dbReference>
<gene>
    <name evidence="13" type="primary">uvrB</name>
    <name evidence="19" type="ORF">APT59_14860</name>
</gene>
<protein>
    <recommendedName>
        <fullName evidence="12 13">UvrABC system protein B</fullName>
        <shortName evidence="13">Protein UvrB</shortName>
    </recommendedName>
    <alternativeName>
        <fullName evidence="13">Excinuclease ABC subunit B</fullName>
    </alternativeName>
</protein>
<dbReference type="InterPro" id="IPR036876">
    <property type="entry name" value="UVR_dom_sf"/>
</dbReference>
<evidence type="ECO:0000256" key="5">
    <source>
        <dbReference type="ARBA" id="ARBA00022763"/>
    </source>
</evidence>
<dbReference type="RefSeq" id="WP_059315571.1">
    <property type="nucleotide sequence ID" value="NZ_CP013987.1"/>
</dbReference>
<comment type="subcellular location">
    <subcellularLocation>
        <location evidence="1 13 14">Cytoplasm</location>
    </subcellularLocation>
</comment>
<evidence type="ECO:0000259" key="17">
    <source>
        <dbReference type="PROSITE" id="PS51192"/>
    </source>
</evidence>
<dbReference type="InterPro" id="IPR027417">
    <property type="entry name" value="P-loop_NTPase"/>
</dbReference>
<dbReference type="FunFam" id="3.40.50.300:FF:000477">
    <property type="entry name" value="UvrABC system protein B"/>
    <property type="match status" value="1"/>
</dbReference>
<dbReference type="CDD" id="cd17916">
    <property type="entry name" value="DEXHc_UvrB"/>
    <property type="match status" value="1"/>
</dbReference>
<evidence type="ECO:0000256" key="2">
    <source>
        <dbReference type="ARBA" id="ARBA00008533"/>
    </source>
</evidence>
<evidence type="ECO:0000256" key="6">
    <source>
        <dbReference type="ARBA" id="ARBA00022769"/>
    </source>
</evidence>
<dbReference type="Gene3D" id="4.10.860.10">
    <property type="entry name" value="UVR domain"/>
    <property type="match status" value="1"/>
</dbReference>
<dbReference type="CDD" id="cd18790">
    <property type="entry name" value="SF2_C_UvrB"/>
    <property type="match status" value="1"/>
</dbReference>
<feature type="coiled-coil region" evidence="15">
    <location>
        <begin position="633"/>
        <end position="665"/>
    </location>
</feature>
<dbReference type="KEGG" id="por:APT59_14860"/>
<evidence type="ECO:0000313" key="19">
    <source>
        <dbReference type="EMBL" id="ALZ85414.1"/>
    </source>
</evidence>
<comment type="domain">
    <text evidence="13">The beta-hairpin motif is involved in DNA binding.</text>
</comment>
<evidence type="ECO:0000259" key="16">
    <source>
        <dbReference type="PROSITE" id="PS50151"/>
    </source>
</evidence>
<dbReference type="InterPro" id="IPR004807">
    <property type="entry name" value="UvrB"/>
</dbReference>
<keyword evidence="6 13" id="KW-0228">DNA excision</keyword>
<dbReference type="GO" id="GO:0016887">
    <property type="term" value="F:ATP hydrolysis activity"/>
    <property type="evidence" value="ECO:0007669"/>
    <property type="project" value="InterPro"/>
</dbReference>
<keyword evidence="9 13" id="KW-0234">DNA repair</keyword>
<feature type="domain" description="UVR" evidence="16">
    <location>
        <begin position="630"/>
        <end position="665"/>
    </location>
</feature>
<dbReference type="InterPro" id="IPR014001">
    <property type="entry name" value="Helicase_ATP-bd"/>
</dbReference>
<dbReference type="GO" id="GO:0006289">
    <property type="term" value="P:nucleotide-excision repair"/>
    <property type="evidence" value="ECO:0007669"/>
    <property type="project" value="UniProtKB-UniRule"/>
</dbReference>
<dbReference type="NCBIfam" id="NF003673">
    <property type="entry name" value="PRK05298.1"/>
    <property type="match status" value="1"/>
</dbReference>
<dbReference type="PROSITE" id="PS50151">
    <property type="entry name" value="UVR"/>
    <property type="match status" value="1"/>
</dbReference>
<dbReference type="Pfam" id="PF00271">
    <property type="entry name" value="Helicase_C"/>
    <property type="match status" value="1"/>
</dbReference>
<keyword evidence="5 13" id="KW-0227">DNA damage</keyword>
<comment type="similarity">
    <text evidence="2 13 14">Belongs to the UvrB family.</text>
</comment>
<evidence type="ECO:0000313" key="20">
    <source>
        <dbReference type="Proteomes" id="UP000064137"/>
    </source>
</evidence>
<dbReference type="InterPro" id="IPR041471">
    <property type="entry name" value="UvrB_inter"/>
</dbReference>
<dbReference type="InterPro" id="IPR006935">
    <property type="entry name" value="Helicase/UvrB_N"/>
</dbReference>
<dbReference type="EMBL" id="CP013987">
    <property type="protein sequence ID" value="ALZ85414.1"/>
    <property type="molecule type" value="Genomic_DNA"/>
</dbReference>
<feature type="short sequence motif" description="Beta-hairpin" evidence="13">
    <location>
        <begin position="91"/>
        <end position="114"/>
    </location>
</feature>
<keyword evidence="15" id="KW-0175">Coiled coil</keyword>
<dbReference type="GO" id="GO:0009381">
    <property type="term" value="F:excinuclease ABC activity"/>
    <property type="evidence" value="ECO:0007669"/>
    <property type="project" value="UniProtKB-UniRule"/>
</dbReference>
<evidence type="ECO:0000256" key="7">
    <source>
        <dbReference type="ARBA" id="ARBA00022840"/>
    </source>
</evidence>
<comment type="function">
    <text evidence="13">The UvrABC repair system catalyzes the recognition and processing of DNA lesions. A damage recognition complex composed of 2 UvrA and 2 UvrB subunits scans DNA for abnormalities. Upon binding of the UvrA(2)B(2) complex to a putative damaged site, the DNA wraps around one UvrB monomer. DNA wrap is dependent on ATP binding by UvrB and probably causes local melting of the DNA helix, facilitating insertion of UvrB beta-hairpin between the DNA strands. Then UvrB probes one DNA strand for the presence of a lesion. If a lesion is found the UvrA subunits dissociate and the UvrB-DNA preincision complex is formed. This complex is subsequently bound by UvrC and the second UvrB is released. If no lesion is found, the DNA wraps around the other UvrB subunit that will check the other stand for damage.</text>
</comment>
<dbReference type="GO" id="GO:0005524">
    <property type="term" value="F:ATP binding"/>
    <property type="evidence" value="ECO:0007669"/>
    <property type="project" value="UniProtKB-UniRule"/>
</dbReference>
<dbReference type="InterPro" id="IPR001650">
    <property type="entry name" value="Helicase_C-like"/>
</dbReference>
<dbReference type="Proteomes" id="UP000064137">
    <property type="component" value="Chromosome"/>
</dbReference>
<evidence type="ECO:0000256" key="8">
    <source>
        <dbReference type="ARBA" id="ARBA00022881"/>
    </source>
</evidence>
<reference evidence="19 20" key="1">
    <citation type="submission" date="2016-01" db="EMBL/GenBank/DDBJ databases">
        <title>Annotation of Pseudomonas oryzihabitans USDA-ARS-USMARC-56511.</title>
        <authorList>
            <person name="Harhay G.P."/>
            <person name="Harhay D.M."/>
            <person name="Smith T.P.L."/>
            <person name="Bono J.L."/>
            <person name="Heaton M.P."/>
            <person name="Clawson M.L."/>
            <person name="Chitko-Mckown C.G."/>
            <person name="Capik S.F."/>
            <person name="DeDonder K.D."/>
            <person name="Apley M.D."/>
            <person name="Lubbers B.V."/>
            <person name="White B.J."/>
            <person name="Larson R.L."/>
        </authorList>
    </citation>
    <scope>NUCLEOTIDE SEQUENCE [LARGE SCALE GENOMIC DNA]</scope>
    <source>
        <strain evidence="19 20">USDA-ARS-USMARC-56511</strain>
    </source>
</reference>
<dbReference type="PROSITE" id="PS51192">
    <property type="entry name" value="HELICASE_ATP_BIND_1"/>
    <property type="match status" value="1"/>
</dbReference>
<feature type="domain" description="Helicase ATP-binding" evidence="17">
    <location>
        <begin position="25"/>
        <end position="158"/>
    </location>
</feature>
<feature type="domain" description="Helicase C-terminal" evidence="18">
    <location>
        <begin position="429"/>
        <end position="595"/>
    </location>
</feature>
<dbReference type="SMART" id="SM00487">
    <property type="entry name" value="DEXDc"/>
    <property type="match status" value="1"/>
</dbReference>
<evidence type="ECO:0000256" key="12">
    <source>
        <dbReference type="ARBA" id="ARBA00029504"/>
    </source>
</evidence>
<dbReference type="Pfam" id="PF17757">
    <property type="entry name" value="UvrB_inter"/>
    <property type="match status" value="1"/>
</dbReference>
<dbReference type="GO" id="GO:0009432">
    <property type="term" value="P:SOS response"/>
    <property type="evidence" value="ECO:0007669"/>
    <property type="project" value="UniProtKB-UniRule"/>
</dbReference>
<evidence type="ECO:0000256" key="4">
    <source>
        <dbReference type="ARBA" id="ARBA00022741"/>
    </source>
</evidence>
<dbReference type="SUPFAM" id="SSF52540">
    <property type="entry name" value="P-loop containing nucleoside triphosphate hydrolases"/>
    <property type="match status" value="2"/>
</dbReference>
<evidence type="ECO:0000256" key="10">
    <source>
        <dbReference type="ARBA" id="ARBA00023236"/>
    </source>
</evidence>
<dbReference type="Pfam" id="PF12344">
    <property type="entry name" value="UvrB"/>
    <property type="match status" value="1"/>
</dbReference>
<dbReference type="OrthoDB" id="9806651at2"/>
<keyword evidence="4 13" id="KW-0547">Nucleotide-binding</keyword>
<dbReference type="Pfam" id="PF02151">
    <property type="entry name" value="UVR"/>
    <property type="match status" value="1"/>
</dbReference>
<dbReference type="GO" id="GO:0003677">
    <property type="term" value="F:DNA binding"/>
    <property type="evidence" value="ECO:0007669"/>
    <property type="project" value="UniProtKB-UniRule"/>
</dbReference>
<name>A0A0U4W6K1_9PSED</name>
<evidence type="ECO:0000256" key="11">
    <source>
        <dbReference type="ARBA" id="ARBA00026033"/>
    </source>
</evidence>
<dbReference type="GO" id="GO:0005737">
    <property type="term" value="C:cytoplasm"/>
    <property type="evidence" value="ECO:0007669"/>
    <property type="project" value="UniProtKB-SubCell"/>
</dbReference>
<organism evidence="19 20">
    <name type="scientific">Pseudomonas oryzihabitans</name>
    <dbReference type="NCBI Taxonomy" id="47885"/>
    <lineage>
        <taxon>Bacteria</taxon>
        <taxon>Pseudomonadati</taxon>
        <taxon>Pseudomonadota</taxon>
        <taxon>Gammaproteobacteria</taxon>
        <taxon>Pseudomonadales</taxon>
        <taxon>Pseudomonadaceae</taxon>
        <taxon>Pseudomonas</taxon>
    </lineage>
</organism>
<dbReference type="PANTHER" id="PTHR24029">
    <property type="entry name" value="UVRABC SYSTEM PROTEIN B"/>
    <property type="match status" value="1"/>
</dbReference>
<keyword evidence="7 13" id="KW-0067">ATP-binding</keyword>
<dbReference type="PROSITE" id="PS51194">
    <property type="entry name" value="HELICASE_CTER"/>
    <property type="match status" value="1"/>
</dbReference>